<proteinExistence type="predicted"/>
<evidence type="ECO:0000313" key="2">
    <source>
        <dbReference type="EMBL" id="CAG5116084.1"/>
    </source>
</evidence>
<name>A0A8S3YHN6_9EUPU</name>
<reference evidence="2" key="1">
    <citation type="submission" date="2021-04" db="EMBL/GenBank/DDBJ databases">
        <authorList>
            <consortium name="Molecular Ecology Group"/>
        </authorList>
    </citation>
    <scope>NUCLEOTIDE SEQUENCE</scope>
</reference>
<dbReference type="SUPFAM" id="SSF50494">
    <property type="entry name" value="Trypsin-like serine proteases"/>
    <property type="match status" value="1"/>
</dbReference>
<comment type="caution">
    <text evidence="2">The sequence shown here is derived from an EMBL/GenBank/DDBJ whole genome shotgun (WGS) entry which is preliminary data.</text>
</comment>
<evidence type="ECO:0000313" key="3">
    <source>
        <dbReference type="Proteomes" id="UP000678393"/>
    </source>
</evidence>
<dbReference type="OrthoDB" id="6045352at2759"/>
<sequence length="323" mass="36856">MEDQTMSNLERSRIARADQGTYETEVSIGGREDLATITEECSKNPGHTTFKSVENLSLQDFPQEYQDPDVLECALRQASLTVCLVVNYTSPSRPEKFPGSDNNYPFYNMRGSNGSRFGTGSILAIHDIDQYSSNCKCYCKECIASGNPKTEWGKIIVLTAKHVVFNDEEGQHTEIELFYDSVTRDQVCKLSGTVKYEQMDYDWCMIYCPTHDMTLVRKLQDNLHRYDDLKRNLHTKYMPLTPKLAVVTSHPHGCHKQITVGTWTEREELGPKHTRYTYTADTCPGCSGAKVWILAEYEECMHTCHMHSQAITVHRNMSGVGWY</sequence>
<dbReference type="InterPro" id="IPR009003">
    <property type="entry name" value="Peptidase_S1_PA"/>
</dbReference>
<dbReference type="Proteomes" id="UP000678393">
    <property type="component" value="Unassembled WGS sequence"/>
</dbReference>
<accession>A0A8S3YHN6</accession>
<protein>
    <submittedName>
        <fullName evidence="2">Uncharacterized protein</fullName>
    </submittedName>
</protein>
<dbReference type="AlphaFoldDB" id="A0A8S3YHN6"/>
<evidence type="ECO:0000256" key="1">
    <source>
        <dbReference type="SAM" id="MobiDB-lite"/>
    </source>
</evidence>
<dbReference type="EMBL" id="CAJHNH020000208">
    <property type="protein sequence ID" value="CAG5116084.1"/>
    <property type="molecule type" value="Genomic_DNA"/>
</dbReference>
<feature type="region of interest" description="Disordered" evidence="1">
    <location>
        <begin position="1"/>
        <end position="21"/>
    </location>
</feature>
<keyword evidence="3" id="KW-1185">Reference proteome</keyword>
<gene>
    <name evidence="2" type="ORF">CUNI_LOCUS1642</name>
</gene>
<organism evidence="2 3">
    <name type="scientific">Candidula unifasciata</name>
    <dbReference type="NCBI Taxonomy" id="100452"/>
    <lineage>
        <taxon>Eukaryota</taxon>
        <taxon>Metazoa</taxon>
        <taxon>Spiralia</taxon>
        <taxon>Lophotrochozoa</taxon>
        <taxon>Mollusca</taxon>
        <taxon>Gastropoda</taxon>
        <taxon>Heterobranchia</taxon>
        <taxon>Euthyneura</taxon>
        <taxon>Panpulmonata</taxon>
        <taxon>Eupulmonata</taxon>
        <taxon>Stylommatophora</taxon>
        <taxon>Helicina</taxon>
        <taxon>Helicoidea</taxon>
        <taxon>Geomitridae</taxon>
        <taxon>Candidula</taxon>
    </lineage>
</organism>